<evidence type="ECO:0000256" key="7">
    <source>
        <dbReference type="ARBA" id="ARBA00023242"/>
    </source>
</evidence>
<dbReference type="AlphaFoldDB" id="A0A367YH02"/>
<evidence type="ECO:0000256" key="4">
    <source>
        <dbReference type="ARBA" id="ARBA00023015"/>
    </source>
</evidence>
<sequence length="1064" mass="124205">MDQHANGSPNGKLEASSSSLIPDIPHITANILPLSNIIKFYTQEAYKQLTTAVENLSMNIEEESDIKRKKYFLDIIISLRQDFIKVYTLIKWASISKDVSKFIDLLNWFRLQEFQFENLMFQLNALTGYSGAKLPNSDIITALEVLYNGRPTLPSYNHIKIKNLSLGKILEVLEDLNLVLMTRFALMDIPKKFQYEIKDGRVYINVPNEYQVSITVGNDLIIDNKEDYYKSPFYFIDFKFLFGINPETAMITYHDDKVFTKLPSSLHAKLEKIANQVLLKEGLEGLYDLLHRYSTSFKIYLIAKQFKELFNTRWRNNFQINYQTGKSLIIVNYWSLHYLSKNWKSFLELGIDRNSNLSYRWFKNGQYSVDQELNKIFHIIPQDELNDINDDEVDEEPYSDDLNVDLILNVVVNKHAELLMTQIYQKLLEKFGDDEVSTVTPHQLLLQISPNKSTVFAINPLTGFFYFIDPTPVQNQITKKINLPPPITKPFVTEADMVSHIIDQITQLRLEVFNKEINNKLATTEWINNGIIKLGDYELSKLTNFLLDYEEVVGVTKVQFYRRKNWPSSWFLINMVSGLTTKSFWWVARIKSISGDWKIQWVQIIKFKEEDEENLLGVDPEELNYKFFNELSTFSSNMIIDHMVLEELNLRKVKFLKIKKGEKEVLEKFKLHVPGESKVDSNGGTSSLGVHYESMLLIHNHDLLPIYNSSSSLFLKIQLIGKNQMYLKLFGNLRNLKIKNSEEYELKLHLKIDEVNNFFQIDNTVNLLTVINESRNNLLDLIFNTLNKLNELIKILDQLNKNKITILDNDMDNITIKVSNDINNLVIKLPEQADHSIQLVSKDETPWEIQLVLKYLNQYLQEHRSSNILGIIKYLHEINPIINSEKLIADQIDSTNKTYMKLANGLNKLNFDLVFFNLNHLQFIYFINSNISNMKKIQKDKIIINISFKSLRFDDKKRKLIKVSLKDNLNPKNMKFKKLFEIMFKNINELIVNKGAKKPQPAAVTSTIEDDLINFDVDESEPEEEPKDEQQVFIKLNYDYLVTKDNFGPIMNEITKSFIQYLQE</sequence>
<dbReference type="PANTHER" id="PTHR12809">
    <property type="entry name" value="MEDIATOR COMPLEX SUBUNIT"/>
    <property type="match status" value="1"/>
</dbReference>
<evidence type="ECO:0000256" key="5">
    <source>
        <dbReference type="ARBA" id="ARBA00023159"/>
    </source>
</evidence>
<keyword evidence="12" id="KW-1185">Reference proteome</keyword>
<evidence type="ECO:0000256" key="2">
    <source>
        <dbReference type="ARBA" id="ARBA00007813"/>
    </source>
</evidence>
<comment type="similarity">
    <text evidence="2 9">Belongs to the Mediator complex subunit 14 family.</text>
</comment>
<comment type="subcellular location">
    <subcellularLocation>
        <location evidence="1 9">Nucleus</location>
    </subcellularLocation>
</comment>
<name>A0A367YH02_9ASCO</name>
<evidence type="ECO:0000256" key="9">
    <source>
        <dbReference type="RuleBase" id="RU365082"/>
    </source>
</evidence>
<evidence type="ECO:0000256" key="3">
    <source>
        <dbReference type="ARBA" id="ARBA00019619"/>
    </source>
</evidence>
<reference evidence="11 12" key="1">
    <citation type="submission" date="2018-06" db="EMBL/GenBank/DDBJ databases">
        <title>Whole genome sequencing of Candida tropicalis (genome annotated by CSBL at Korea University).</title>
        <authorList>
            <person name="Ahn J."/>
        </authorList>
    </citation>
    <scope>NUCLEOTIDE SEQUENCE [LARGE SCALE GENOMIC DNA]</scope>
    <source>
        <strain evidence="11 12">ATCC 20962</strain>
    </source>
</reference>
<keyword evidence="6 9" id="KW-0804">Transcription</keyword>
<evidence type="ECO:0000313" key="11">
    <source>
        <dbReference type="EMBL" id="RCK65047.1"/>
    </source>
</evidence>
<gene>
    <name evidence="11" type="primary">RGR1</name>
    <name evidence="11" type="ORF">Cantr_00626</name>
</gene>
<dbReference type="OrthoDB" id="205099at2759"/>
<dbReference type="EMBL" id="QLNQ01000021">
    <property type="protein sequence ID" value="RCK65047.1"/>
    <property type="molecule type" value="Genomic_DNA"/>
</dbReference>
<proteinExistence type="inferred from homology"/>
<evidence type="ECO:0000256" key="6">
    <source>
        <dbReference type="ARBA" id="ARBA00023163"/>
    </source>
</evidence>
<dbReference type="Proteomes" id="UP000253472">
    <property type="component" value="Unassembled WGS sequence"/>
</dbReference>
<evidence type="ECO:0000313" key="12">
    <source>
        <dbReference type="Proteomes" id="UP000253472"/>
    </source>
</evidence>
<keyword evidence="7 9" id="KW-0539">Nucleus</keyword>
<dbReference type="GO" id="GO:0006357">
    <property type="term" value="P:regulation of transcription by RNA polymerase II"/>
    <property type="evidence" value="ECO:0007669"/>
    <property type="project" value="InterPro"/>
</dbReference>
<dbReference type="InterPro" id="IPR013947">
    <property type="entry name" value="Mediator_Med14"/>
</dbReference>
<dbReference type="GO" id="GO:0016592">
    <property type="term" value="C:mediator complex"/>
    <property type="evidence" value="ECO:0007669"/>
    <property type="project" value="UniProtKB-UniRule"/>
</dbReference>
<comment type="function">
    <text evidence="9">Component of the Mediator complex, a coactivator involved in the regulated transcription of nearly all RNA polymerase II-dependent genes. Mediator functions as a bridge to convey information from gene-specific regulatory proteins to the basal RNA polymerase II transcription machinery. Mediator is recruited to promoters by direct interactions with regulatory proteins and serves as a scaffold for the assembly of a functional preinitiation complex with RNA polymerase II and the general transcription factors.</text>
</comment>
<evidence type="ECO:0000259" key="10">
    <source>
        <dbReference type="Pfam" id="PF08638"/>
    </source>
</evidence>
<comment type="caution">
    <text evidence="11">The sequence shown here is derived from an EMBL/GenBank/DDBJ whole genome shotgun (WGS) entry which is preliminary data.</text>
</comment>
<accession>A0A367YH02</accession>
<keyword evidence="5 9" id="KW-0010">Activator</keyword>
<feature type="domain" description="Mediator complex subunit MED14 N-terminal" evidence="10">
    <location>
        <begin position="32"/>
        <end position="217"/>
    </location>
</feature>
<dbReference type="InterPro" id="IPR055122">
    <property type="entry name" value="Med14_N"/>
</dbReference>
<comment type="subunit">
    <text evidence="9">Component of the Mediator complex.</text>
</comment>
<evidence type="ECO:0000256" key="8">
    <source>
        <dbReference type="ARBA" id="ARBA00032007"/>
    </source>
</evidence>
<dbReference type="PANTHER" id="PTHR12809:SF2">
    <property type="entry name" value="MEDIATOR OF RNA POLYMERASE II TRANSCRIPTION SUBUNIT 14"/>
    <property type="match status" value="1"/>
</dbReference>
<keyword evidence="4 9" id="KW-0805">Transcription regulation</keyword>
<dbReference type="STRING" id="5486.A0A367YH02"/>
<evidence type="ECO:0000256" key="1">
    <source>
        <dbReference type="ARBA" id="ARBA00004123"/>
    </source>
</evidence>
<dbReference type="GO" id="GO:0003712">
    <property type="term" value="F:transcription coregulator activity"/>
    <property type="evidence" value="ECO:0007669"/>
    <property type="project" value="UniProtKB-UniRule"/>
</dbReference>
<dbReference type="GO" id="GO:0070847">
    <property type="term" value="C:core mediator complex"/>
    <property type="evidence" value="ECO:0007669"/>
    <property type="project" value="TreeGrafter"/>
</dbReference>
<protein>
    <recommendedName>
        <fullName evidence="3 9">Mediator of RNA polymerase II transcription subunit 14</fullName>
    </recommendedName>
    <alternativeName>
        <fullName evidence="8 9">Mediator complex subunit 14</fullName>
    </alternativeName>
</protein>
<organism evidence="11 12">
    <name type="scientific">Candida viswanathii</name>
    <dbReference type="NCBI Taxonomy" id="5486"/>
    <lineage>
        <taxon>Eukaryota</taxon>
        <taxon>Fungi</taxon>
        <taxon>Dikarya</taxon>
        <taxon>Ascomycota</taxon>
        <taxon>Saccharomycotina</taxon>
        <taxon>Pichiomycetes</taxon>
        <taxon>Debaryomycetaceae</taxon>
        <taxon>Candida/Lodderomyces clade</taxon>
        <taxon>Candida</taxon>
    </lineage>
</organism>
<dbReference type="Pfam" id="PF08638">
    <property type="entry name" value="Med14"/>
    <property type="match status" value="1"/>
</dbReference>